<protein>
    <submittedName>
        <fullName evidence="2">Uncharacterized protein</fullName>
    </submittedName>
</protein>
<name>A0A2H5MYC7_CITUN</name>
<keyword evidence="1" id="KW-0732">Signal</keyword>
<dbReference type="Proteomes" id="UP000236630">
    <property type="component" value="Unassembled WGS sequence"/>
</dbReference>
<dbReference type="STRING" id="55188.A0A2H5MYC7"/>
<reference evidence="2 3" key="1">
    <citation type="journal article" date="2017" name="Front. Genet.">
        <title>Draft sequencing of the heterozygous diploid genome of Satsuma (Citrus unshiu Marc.) using a hybrid assembly approach.</title>
        <authorList>
            <person name="Shimizu T."/>
            <person name="Tanizawa Y."/>
            <person name="Mochizuki T."/>
            <person name="Nagasaki H."/>
            <person name="Yoshioka T."/>
            <person name="Toyoda A."/>
            <person name="Fujiyama A."/>
            <person name="Kaminuma E."/>
            <person name="Nakamura Y."/>
        </authorList>
    </citation>
    <scope>NUCLEOTIDE SEQUENCE [LARGE SCALE GENOMIC DNA]</scope>
    <source>
        <strain evidence="3">cv. Miyagawa wase</strain>
    </source>
</reference>
<keyword evidence="3" id="KW-1185">Reference proteome</keyword>
<proteinExistence type="predicted"/>
<organism evidence="2 3">
    <name type="scientific">Citrus unshiu</name>
    <name type="common">Satsuma mandarin</name>
    <name type="synonym">Citrus nobilis var. unshiu</name>
    <dbReference type="NCBI Taxonomy" id="55188"/>
    <lineage>
        <taxon>Eukaryota</taxon>
        <taxon>Viridiplantae</taxon>
        <taxon>Streptophyta</taxon>
        <taxon>Embryophyta</taxon>
        <taxon>Tracheophyta</taxon>
        <taxon>Spermatophyta</taxon>
        <taxon>Magnoliopsida</taxon>
        <taxon>eudicotyledons</taxon>
        <taxon>Gunneridae</taxon>
        <taxon>Pentapetalae</taxon>
        <taxon>rosids</taxon>
        <taxon>malvids</taxon>
        <taxon>Sapindales</taxon>
        <taxon>Rutaceae</taxon>
        <taxon>Aurantioideae</taxon>
        <taxon>Citrus</taxon>
    </lineage>
</organism>
<evidence type="ECO:0000313" key="2">
    <source>
        <dbReference type="EMBL" id="GAY32647.1"/>
    </source>
</evidence>
<dbReference type="EMBL" id="BDQV01001394">
    <property type="protein sequence ID" value="GAY32647.1"/>
    <property type="molecule type" value="Genomic_DNA"/>
</dbReference>
<accession>A0A2H5MYC7</accession>
<sequence length="124" mass="13616">MLFARPIIFLISWANGCNSSCGKLCHEQNNQSLKIDAGNNSFMWFGPTRRLNIVKPDQIKEISAKINDFQKINSDPLARLLALALVSHEWENLTSKGGSCELGARPSLAKLTSDVILRTASGSN</sequence>
<evidence type="ECO:0000256" key="1">
    <source>
        <dbReference type="SAM" id="SignalP"/>
    </source>
</evidence>
<feature type="signal peptide" evidence="1">
    <location>
        <begin position="1"/>
        <end position="19"/>
    </location>
</feature>
<comment type="caution">
    <text evidence="2">The sequence shown here is derived from an EMBL/GenBank/DDBJ whole genome shotgun (WGS) entry which is preliminary data.</text>
</comment>
<dbReference type="AlphaFoldDB" id="A0A2H5MYC7"/>
<gene>
    <name evidence="2" type="ORF">CUMW_274080</name>
</gene>
<feature type="chain" id="PRO_5014185819" evidence="1">
    <location>
        <begin position="20"/>
        <end position="124"/>
    </location>
</feature>
<evidence type="ECO:0000313" key="3">
    <source>
        <dbReference type="Proteomes" id="UP000236630"/>
    </source>
</evidence>